<dbReference type="EMBL" id="JBJKFK010004207">
    <property type="protein sequence ID" value="KAL3309180.1"/>
    <property type="molecule type" value="Genomic_DNA"/>
</dbReference>
<accession>A0ABD2PNY2</accession>
<organism evidence="2 3">
    <name type="scientific">Cichlidogyrus casuarinus</name>
    <dbReference type="NCBI Taxonomy" id="1844966"/>
    <lineage>
        <taxon>Eukaryota</taxon>
        <taxon>Metazoa</taxon>
        <taxon>Spiralia</taxon>
        <taxon>Lophotrochozoa</taxon>
        <taxon>Platyhelminthes</taxon>
        <taxon>Monogenea</taxon>
        <taxon>Monopisthocotylea</taxon>
        <taxon>Dactylogyridea</taxon>
        <taxon>Ancyrocephalidae</taxon>
        <taxon>Cichlidogyrus</taxon>
    </lineage>
</organism>
<evidence type="ECO:0000313" key="2">
    <source>
        <dbReference type="EMBL" id="KAL3309180.1"/>
    </source>
</evidence>
<dbReference type="AlphaFoldDB" id="A0ABD2PNY2"/>
<evidence type="ECO:0000256" key="1">
    <source>
        <dbReference type="SAM" id="Phobius"/>
    </source>
</evidence>
<name>A0ABD2PNY2_9PLAT</name>
<reference evidence="2 3" key="1">
    <citation type="submission" date="2024-11" db="EMBL/GenBank/DDBJ databases">
        <title>Adaptive evolution of stress response genes in parasites aligns with host niche diversity.</title>
        <authorList>
            <person name="Hahn C."/>
            <person name="Resl P."/>
        </authorList>
    </citation>
    <scope>NUCLEOTIDE SEQUENCE [LARGE SCALE GENOMIC DNA]</scope>
    <source>
        <strain evidence="2">EGGRZ-B1_66</strain>
        <tissue evidence="2">Body</tissue>
    </source>
</reference>
<feature type="transmembrane region" description="Helical" evidence="1">
    <location>
        <begin position="30"/>
        <end position="52"/>
    </location>
</feature>
<sequence>MQKTEKLLELFNAITMALGFVLLGKVVPISLMNTISLFLVSAAFQFMFAMMINNRNDGDYDIYNILDSFSIGVPLGSLIKSRTRRNDMIAPVFVKPYKPELRAHTHTYFRSSSLNSYSSKLYKKRSALN</sequence>
<keyword evidence="1" id="KW-0472">Membrane</keyword>
<proteinExistence type="predicted"/>
<protein>
    <submittedName>
        <fullName evidence="2">Uncharacterized protein</fullName>
    </submittedName>
</protein>
<comment type="caution">
    <text evidence="2">The sequence shown here is derived from an EMBL/GenBank/DDBJ whole genome shotgun (WGS) entry which is preliminary data.</text>
</comment>
<feature type="transmembrane region" description="Helical" evidence="1">
    <location>
        <begin position="7"/>
        <end position="24"/>
    </location>
</feature>
<keyword evidence="3" id="KW-1185">Reference proteome</keyword>
<keyword evidence="1" id="KW-0812">Transmembrane</keyword>
<evidence type="ECO:0000313" key="3">
    <source>
        <dbReference type="Proteomes" id="UP001626550"/>
    </source>
</evidence>
<keyword evidence="1" id="KW-1133">Transmembrane helix</keyword>
<dbReference type="Proteomes" id="UP001626550">
    <property type="component" value="Unassembled WGS sequence"/>
</dbReference>
<gene>
    <name evidence="2" type="ORF">Ciccas_012274</name>
</gene>